<reference evidence="2" key="1">
    <citation type="submission" date="2022-10" db="EMBL/GenBank/DDBJ databases">
        <title>Streptomyces beihaiensis sp. nov., a chitin degrading actinobacterium, isolated from shrimp pond soil.</title>
        <authorList>
            <person name="Xie J."/>
            <person name="Shen N."/>
        </authorList>
    </citation>
    <scope>NUCLEOTIDE SEQUENCE</scope>
    <source>
        <strain evidence="2">GXMU-J5</strain>
    </source>
</reference>
<organism evidence="2 3">
    <name type="scientific">Streptomyces beihaiensis</name>
    <dbReference type="NCBI Taxonomy" id="2984495"/>
    <lineage>
        <taxon>Bacteria</taxon>
        <taxon>Bacillati</taxon>
        <taxon>Actinomycetota</taxon>
        <taxon>Actinomycetes</taxon>
        <taxon>Kitasatosporales</taxon>
        <taxon>Streptomycetaceae</taxon>
        <taxon>Streptomyces</taxon>
    </lineage>
</organism>
<dbReference type="Proteomes" id="UP001163064">
    <property type="component" value="Unassembled WGS sequence"/>
</dbReference>
<evidence type="ECO:0000256" key="1">
    <source>
        <dbReference type="SAM" id="MobiDB-lite"/>
    </source>
</evidence>
<dbReference type="RefSeq" id="WP_266600401.1">
    <property type="nucleotide sequence ID" value="NZ_JAPHNL010000168.1"/>
</dbReference>
<protein>
    <submittedName>
        <fullName evidence="2">Uncharacterized protein</fullName>
    </submittedName>
</protein>
<keyword evidence="3" id="KW-1185">Reference proteome</keyword>
<evidence type="ECO:0000313" key="3">
    <source>
        <dbReference type="Proteomes" id="UP001163064"/>
    </source>
</evidence>
<proteinExistence type="predicted"/>
<dbReference type="EMBL" id="JAPHNL010000168">
    <property type="protein sequence ID" value="MCX3061222.1"/>
    <property type="molecule type" value="Genomic_DNA"/>
</dbReference>
<evidence type="ECO:0000313" key="2">
    <source>
        <dbReference type="EMBL" id="MCX3061222.1"/>
    </source>
</evidence>
<name>A0ABT3TVZ1_9ACTN</name>
<gene>
    <name evidence="2" type="ORF">OFY01_15920</name>
</gene>
<feature type="compositionally biased region" description="Low complexity" evidence="1">
    <location>
        <begin position="22"/>
        <end position="31"/>
    </location>
</feature>
<feature type="region of interest" description="Disordered" evidence="1">
    <location>
        <begin position="20"/>
        <end position="58"/>
    </location>
</feature>
<accession>A0ABT3TVZ1</accession>
<sequence>MTPSPRASPHTWTLLRGALAVPAPTTGPTTDDGADARFDRSRVHRTAQRTRPTGPDAP</sequence>
<comment type="caution">
    <text evidence="2">The sequence shown here is derived from an EMBL/GenBank/DDBJ whole genome shotgun (WGS) entry which is preliminary data.</text>
</comment>